<accession>V9FXX0</accession>
<dbReference type="HOGENOM" id="CLU_1953102_0_0_1"/>
<evidence type="ECO:0000313" key="2">
    <source>
        <dbReference type="Proteomes" id="UP000018721"/>
    </source>
</evidence>
<proteinExistence type="predicted"/>
<reference evidence="1 2" key="1">
    <citation type="submission" date="2013-11" db="EMBL/GenBank/DDBJ databases">
        <title>The Genome Sequence of Phytophthora parasitica P1569.</title>
        <authorList>
            <consortium name="The Broad Institute Genomics Platform"/>
            <person name="Russ C."/>
            <person name="Tyler B."/>
            <person name="Panabieres F."/>
            <person name="Shan W."/>
            <person name="Tripathy S."/>
            <person name="Grunwald N."/>
            <person name="Machado M."/>
            <person name="Johnson C.S."/>
            <person name="Arredondo F."/>
            <person name="Hong C."/>
            <person name="Coffey M."/>
            <person name="Young S.K."/>
            <person name="Zeng Q."/>
            <person name="Gargeya S."/>
            <person name="Fitzgerald M."/>
            <person name="Abouelleil A."/>
            <person name="Alvarado L."/>
            <person name="Chapman S.B."/>
            <person name="Gainer-Dewar J."/>
            <person name="Goldberg J."/>
            <person name="Griggs A."/>
            <person name="Gujja S."/>
            <person name="Hansen M."/>
            <person name="Howarth C."/>
            <person name="Imamovic A."/>
            <person name="Ireland A."/>
            <person name="Larimer J."/>
            <person name="McCowan C."/>
            <person name="Murphy C."/>
            <person name="Pearson M."/>
            <person name="Poon T.W."/>
            <person name="Priest M."/>
            <person name="Roberts A."/>
            <person name="Saif S."/>
            <person name="Shea T."/>
            <person name="Sykes S."/>
            <person name="Wortman J."/>
            <person name="Nusbaum C."/>
            <person name="Birren B."/>
        </authorList>
    </citation>
    <scope>NUCLEOTIDE SEQUENCE [LARGE SCALE GENOMIC DNA]</scope>
    <source>
        <strain evidence="1 2">P1569</strain>
    </source>
</reference>
<organism evidence="1 2">
    <name type="scientific">Phytophthora nicotianae P1569</name>
    <dbReference type="NCBI Taxonomy" id="1317065"/>
    <lineage>
        <taxon>Eukaryota</taxon>
        <taxon>Sar</taxon>
        <taxon>Stramenopiles</taxon>
        <taxon>Oomycota</taxon>
        <taxon>Peronosporomycetes</taxon>
        <taxon>Peronosporales</taxon>
        <taxon>Peronosporaceae</taxon>
        <taxon>Phytophthora</taxon>
    </lineage>
</organism>
<dbReference type="EMBL" id="ANIZ01000236">
    <property type="protein sequence ID" value="ETI55876.1"/>
    <property type="molecule type" value="Genomic_DNA"/>
</dbReference>
<keyword evidence="2" id="KW-1185">Reference proteome</keyword>
<gene>
    <name evidence="1" type="ORF">F443_01467</name>
</gene>
<protein>
    <submittedName>
        <fullName evidence="1">Uncharacterized protein</fullName>
    </submittedName>
</protein>
<comment type="caution">
    <text evidence="1">The sequence shown here is derived from an EMBL/GenBank/DDBJ whole genome shotgun (WGS) entry which is preliminary data.</text>
</comment>
<dbReference type="AlphaFoldDB" id="V9FXX0"/>
<evidence type="ECO:0000313" key="1">
    <source>
        <dbReference type="EMBL" id="ETI55876.1"/>
    </source>
</evidence>
<sequence length="129" mass="13803">MTVKSTISQCDTSGETLDDVAVSGESILEIRQTIWTFFSQCIKSKAMKTQRRMANEGEATNASSQGGFDSAPPLSLHICTSTQLHAGTGLSWVLATGYEAGAGQWNASFRNPTMNGIFQETLDASSDNC</sequence>
<name>V9FXX0_PHYNI</name>
<dbReference type="Proteomes" id="UP000018721">
    <property type="component" value="Unassembled WGS sequence"/>
</dbReference>